<name>A0A4Y2JB66_ARAVE</name>
<sequence length="149" mass="16153">MPVGSVITIDTLMASMCTTTLIQESLWALFPSDISQGGQDNLAEARTDARSIMSPYGSTVCTSFHVSPLDSKLGILRSPMMAVLLIHHDTEMKTSCIIYERNEVVTLLPSHVQNSVSERNPRASTVAQRPTCRGGIKGLNAKSALPTDY</sequence>
<evidence type="ECO:0000313" key="2">
    <source>
        <dbReference type="Proteomes" id="UP000499080"/>
    </source>
</evidence>
<accession>A0A4Y2JB66</accession>
<dbReference type="Proteomes" id="UP000499080">
    <property type="component" value="Unassembled WGS sequence"/>
</dbReference>
<evidence type="ECO:0000313" key="1">
    <source>
        <dbReference type="EMBL" id="GBM86598.1"/>
    </source>
</evidence>
<comment type="caution">
    <text evidence="1">The sequence shown here is derived from an EMBL/GenBank/DDBJ whole genome shotgun (WGS) entry which is preliminary data.</text>
</comment>
<protein>
    <submittedName>
        <fullName evidence="1">Uncharacterized protein</fullName>
    </submittedName>
</protein>
<dbReference type="AlphaFoldDB" id="A0A4Y2JB66"/>
<proteinExistence type="predicted"/>
<dbReference type="EMBL" id="BGPR01003325">
    <property type="protein sequence ID" value="GBM86598.1"/>
    <property type="molecule type" value="Genomic_DNA"/>
</dbReference>
<gene>
    <name evidence="1" type="ORF">AVEN_131419_1</name>
</gene>
<keyword evidence="2" id="KW-1185">Reference proteome</keyword>
<organism evidence="1 2">
    <name type="scientific">Araneus ventricosus</name>
    <name type="common">Orbweaver spider</name>
    <name type="synonym">Epeira ventricosa</name>
    <dbReference type="NCBI Taxonomy" id="182803"/>
    <lineage>
        <taxon>Eukaryota</taxon>
        <taxon>Metazoa</taxon>
        <taxon>Ecdysozoa</taxon>
        <taxon>Arthropoda</taxon>
        <taxon>Chelicerata</taxon>
        <taxon>Arachnida</taxon>
        <taxon>Araneae</taxon>
        <taxon>Araneomorphae</taxon>
        <taxon>Entelegynae</taxon>
        <taxon>Araneoidea</taxon>
        <taxon>Araneidae</taxon>
        <taxon>Araneus</taxon>
    </lineage>
</organism>
<reference evidence="1 2" key="1">
    <citation type="journal article" date="2019" name="Sci. Rep.">
        <title>Orb-weaving spider Araneus ventricosus genome elucidates the spidroin gene catalogue.</title>
        <authorList>
            <person name="Kono N."/>
            <person name="Nakamura H."/>
            <person name="Ohtoshi R."/>
            <person name="Moran D.A.P."/>
            <person name="Shinohara A."/>
            <person name="Yoshida Y."/>
            <person name="Fujiwara M."/>
            <person name="Mori M."/>
            <person name="Tomita M."/>
            <person name="Arakawa K."/>
        </authorList>
    </citation>
    <scope>NUCLEOTIDE SEQUENCE [LARGE SCALE GENOMIC DNA]</scope>
</reference>